<evidence type="ECO:0000256" key="1">
    <source>
        <dbReference type="ARBA" id="ARBA00022801"/>
    </source>
</evidence>
<dbReference type="Gene3D" id="3.20.20.80">
    <property type="entry name" value="Glycosidases"/>
    <property type="match status" value="1"/>
</dbReference>
<dbReference type="Gene3D" id="3.10.50.10">
    <property type="match status" value="1"/>
</dbReference>
<dbReference type="InterPro" id="IPR041704">
    <property type="entry name" value="CFLE_GH18"/>
</dbReference>
<dbReference type="PANTHER" id="PTHR46066">
    <property type="entry name" value="CHITINASE DOMAIN-CONTAINING PROTEIN 1 FAMILY MEMBER"/>
    <property type="match status" value="1"/>
</dbReference>
<dbReference type="KEGG" id="lao:AOX59_13605"/>
<dbReference type="Pfam" id="PF00704">
    <property type="entry name" value="Glyco_hydro_18"/>
    <property type="match status" value="1"/>
</dbReference>
<gene>
    <name evidence="5" type="ORF">AOX59_13605</name>
</gene>
<accession>A0A0U4DVW2</accession>
<dbReference type="OrthoDB" id="9769314at2"/>
<dbReference type="AlphaFoldDB" id="A0A0U4DVW2"/>
<dbReference type="GO" id="GO:0016798">
    <property type="term" value="F:hydrolase activity, acting on glycosyl bonds"/>
    <property type="evidence" value="ECO:0007669"/>
    <property type="project" value="UniProtKB-KW"/>
</dbReference>
<proteinExistence type="predicted"/>
<dbReference type="STRING" id="1472767.AOX59_13605"/>
<name>A0A0U4DVW2_9BACI</name>
<dbReference type="CDD" id="cd02874">
    <property type="entry name" value="GH18_CFLE_spore_hydrolase"/>
    <property type="match status" value="1"/>
</dbReference>
<evidence type="ECO:0000259" key="3">
    <source>
        <dbReference type="PROSITE" id="PS51782"/>
    </source>
</evidence>
<feature type="domain" description="LysM" evidence="3">
    <location>
        <begin position="51"/>
        <end position="95"/>
    </location>
</feature>
<dbReference type="InterPro" id="IPR011583">
    <property type="entry name" value="Chitinase_II/V-like_cat"/>
</dbReference>
<feature type="domain" description="LysM" evidence="3">
    <location>
        <begin position="2"/>
        <end position="46"/>
    </location>
</feature>
<dbReference type="CDD" id="cd00118">
    <property type="entry name" value="LysM"/>
    <property type="match status" value="2"/>
</dbReference>
<sequence length="429" mass="47740">MQIHVVNQGDTLYQIADTYGTTPTALIDANELDAPNNLVVGQTLVIPIVGQFYFVQQGDSLYSIGQQFGLTAEQLAQINNIPVGGILSVGTQLYIPEQPKPDITSNAYIEPTGGEVSQTLINSAEKTTPYLTYLAPFSYQVSRDGTLTAPLLDNFVQIAENQNTSLMLVVTNLEQGEFSQELGHIILTVQAVQNTLLDNIINVANEVGFTDVHFDFEFLPPEDREAYNNFLRKAKQRLTDEDLLMSTALAPKTSAEQTGAWYEAHDYAAHGEIADFVVLMTYEWGYSYGPPLAVSPIDEVREVVNFALSVMPANKILLGQNLYGYDWTLPFVEGGDPAEAISPQEAITRARNQNVAIEFDEEAQAPFFTYTDAQGNNHEVWFEDARSIQAKFDMINELSLLGISYWKLGLAFPQNWLLLQDNFTIRKLN</sequence>
<evidence type="ECO:0000259" key="4">
    <source>
        <dbReference type="PROSITE" id="PS51910"/>
    </source>
</evidence>
<dbReference type="SMART" id="SM00257">
    <property type="entry name" value="LysM"/>
    <property type="match status" value="2"/>
</dbReference>
<dbReference type="SUPFAM" id="SSF54106">
    <property type="entry name" value="LysM domain"/>
    <property type="match status" value="2"/>
</dbReference>
<dbReference type="Gene3D" id="3.10.350.10">
    <property type="entry name" value="LysM domain"/>
    <property type="match status" value="2"/>
</dbReference>
<dbReference type="GO" id="GO:0012505">
    <property type="term" value="C:endomembrane system"/>
    <property type="evidence" value="ECO:0007669"/>
    <property type="project" value="TreeGrafter"/>
</dbReference>
<dbReference type="GO" id="GO:0070492">
    <property type="term" value="F:oligosaccharide binding"/>
    <property type="evidence" value="ECO:0007669"/>
    <property type="project" value="TreeGrafter"/>
</dbReference>
<dbReference type="PROSITE" id="PS51782">
    <property type="entry name" value="LYSM"/>
    <property type="match status" value="2"/>
</dbReference>
<dbReference type="RefSeq" id="WP_068446356.1">
    <property type="nucleotide sequence ID" value="NZ_CP013862.1"/>
</dbReference>
<dbReference type="InterPro" id="IPR029070">
    <property type="entry name" value="Chitinase_insertion_sf"/>
</dbReference>
<evidence type="ECO:0000256" key="2">
    <source>
        <dbReference type="ARBA" id="ARBA00023295"/>
    </source>
</evidence>
<organism evidence="5 6">
    <name type="scientific">Lentibacillus amyloliquefaciens</name>
    <dbReference type="NCBI Taxonomy" id="1472767"/>
    <lineage>
        <taxon>Bacteria</taxon>
        <taxon>Bacillati</taxon>
        <taxon>Bacillota</taxon>
        <taxon>Bacilli</taxon>
        <taxon>Bacillales</taxon>
        <taxon>Bacillaceae</taxon>
        <taxon>Lentibacillus</taxon>
    </lineage>
</organism>
<dbReference type="SUPFAM" id="SSF51445">
    <property type="entry name" value="(Trans)glycosidases"/>
    <property type="match status" value="1"/>
</dbReference>
<dbReference type="InterPro" id="IPR017853">
    <property type="entry name" value="GH"/>
</dbReference>
<dbReference type="EMBL" id="CP013862">
    <property type="protein sequence ID" value="ALX49512.1"/>
    <property type="molecule type" value="Genomic_DNA"/>
</dbReference>
<dbReference type="GO" id="GO:0005975">
    <property type="term" value="P:carbohydrate metabolic process"/>
    <property type="evidence" value="ECO:0007669"/>
    <property type="project" value="InterPro"/>
</dbReference>
<dbReference type="GO" id="GO:0008061">
    <property type="term" value="F:chitin binding"/>
    <property type="evidence" value="ECO:0007669"/>
    <property type="project" value="InterPro"/>
</dbReference>
<evidence type="ECO:0000313" key="6">
    <source>
        <dbReference type="Proteomes" id="UP000050331"/>
    </source>
</evidence>
<keyword evidence="6" id="KW-1185">Reference proteome</keyword>
<protein>
    <submittedName>
        <fullName evidence="5">Spore gernimation protein</fullName>
    </submittedName>
</protein>
<evidence type="ECO:0000313" key="5">
    <source>
        <dbReference type="EMBL" id="ALX49512.1"/>
    </source>
</evidence>
<dbReference type="SMART" id="SM00636">
    <property type="entry name" value="Glyco_18"/>
    <property type="match status" value="1"/>
</dbReference>
<dbReference type="PROSITE" id="PS51910">
    <property type="entry name" value="GH18_2"/>
    <property type="match status" value="1"/>
</dbReference>
<dbReference type="InterPro" id="IPR018392">
    <property type="entry name" value="LysM"/>
</dbReference>
<dbReference type="PANTHER" id="PTHR46066:SF2">
    <property type="entry name" value="CHITINASE DOMAIN-CONTAINING PROTEIN 1"/>
    <property type="match status" value="1"/>
</dbReference>
<dbReference type="Proteomes" id="UP000050331">
    <property type="component" value="Chromosome"/>
</dbReference>
<dbReference type="InterPro" id="IPR001223">
    <property type="entry name" value="Glyco_hydro18_cat"/>
</dbReference>
<keyword evidence="2" id="KW-0326">Glycosidase</keyword>
<reference evidence="5 6" key="1">
    <citation type="submission" date="2016-01" db="EMBL/GenBank/DDBJ databases">
        <title>Complete genome sequence of strain Lentibacillus amyloliquefaciens LAM0015T isolated from saline sediment.</title>
        <authorList>
            <person name="Wang J.-L."/>
            <person name="He M.-X."/>
        </authorList>
    </citation>
    <scope>NUCLEOTIDE SEQUENCE [LARGE SCALE GENOMIC DNA]</scope>
    <source>
        <strain evidence="5 6">LAM0015</strain>
    </source>
</reference>
<dbReference type="Pfam" id="PF01476">
    <property type="entry name" value="LysM"/>
    <property type="match status" value="2"/>
</dbReference>
<keyword evidence="1" id="KW-0378">Hydrolase</keyword>
<feature type="domain" description="GH18" evidence="4">
    <location>
        <begin position="103"/>
        <end position="429"/>
    </location>
</feature>
<dbReference type="InterPro" id="IPR036779">
    <property type="entry name" value="LysM_dom_sf"/>
</dbReference>